<feature type="region of interest" description="Disordered" evidence="1">
    <location>
        <begin position="45"/>
        <end position="88"/>
    </location>
</feature>
<reference evidence="2" key="1">
    <citation type="submission" date="2021-06" db="EMBL/GenBank/DDBJ databases">
        <authorList>
            <person name="Hodson N. C."/>
            <person name="Mongue J. A."/>
            <person name="Jaron S. K."/>
        </authorList>
    </citation>
    <scope>NUCLEOTIDE SEQUENCE</scope>
</reference>
<dbReference type="Proteomes" id="UP000708208">
    <property type="component" value="Unassembled WGS sequence"/>
</dbReference>
<feature type="non-terminal residue" evidence="2">
    <location>
        <position position="141"/>
    </location>
</feature>
<protein>
    <submittedName>
        <fullName evidence="2">Uncharacterized protein</fullName>
    </submittedName>
</protein>
<accession>A0A8J2M5L1</accession>
<evidence type="ECO:0000256" key="1">
    <source>
        <dbReference type="SAM" id="MobiDB-lite"/>
    </source>
</evidence>
<comment type="caution">
    <text evidence="2">The sequence shown here is derived from an EMBL/GenBank/DDBJ whole genome shotgun (WGS) entry which is preliminary data.</text>
</comment>
<name>A0A8J2M5L1_9HEXA</name>
<sequence length="141" mass="15939">VTRILNRNLWSQRRLSTTFNRRLNISSSSQQLTFLPGAPVVRTDLRCYSSQKNDNKDDDDPSNPSAKSKDVPEEAEPEVKPLPPPSTLLLPATVTIPEEWPQVPVIAVARNPVFPRFIKIIEVTDPRLVEILRNKVRVGHP</sequence>
<dbReference type="AlphaFoldDB" id="A0A8J2M5L1"/>
<dbReference type="OrthoDB" id="2411602at2759"/>
<organism evidence="2 3">
    <name type="scientific">Allacma fusca</name>
    <dbReference type="NCBI Taxonomy" id="39272"/>
    <lineage>
        <taxon>Eukaryota</taxon>
        <taxon>Metazoa</taxon>
        <taxon>Ecdysozoa</taxon>
        <taxon>Arthropoda</taxon>
        <taxon>Hexapoda</taxon>
        <taxon>Collembola</taxon>
        <taxon>Symphypleona</taxon>
        <taxon>Sminthuridae</taxon>
        <taxon>Allacma</taxon>
    </lineage>
</organism>
<evidence type="ECO:0000313" key="2">
    <source>
        <dbReference type="EMBL" id="CAG7833241.1"/>
    </source>
</evidence>
<feature type="non-terminal residue" evidence="2">
    <location>
        <position position="1"/>
    </location>
</feature>
<proteinExistence type="predicted"/>
<dbReference type="EMBL" id="CAJVCH010569235">
    <property type="protein sequence ID" value="CAG7833241.1"/>
    <property type="molecule type" value="Genomic_DNA"/>
</dbReference>
<keyword evidence="3" id="KW-1185">Reference proteome</keyword>
<evidence type="ECO:0000313" key="3">
    <source>
        <dbReference type="Proteomes" id="UP000708208"/>
    </source>
</evidence>
<gene>
    <name evidence="2" type="ORF">AFUS01_LOCUS42880</name>
</gene>